<evidence type="ECO:0000313" key="10">
    <source>
        <dbReference type="EMBL" id="MCC2125174.1"/>
    </source>
</evidence>
<evidence type="ECO:0000256" key="7">
    <source>
        <dbReference type="ARBA" id="ARBA00022989"/>
    </source>
</evidence>
<feature type="transmembrane region" description="Helical" evidence="9">
    <location>
        <begin position="202"/>
        <end position="221"/>
    </location>
</feature>
<keyword evidence="7 9" id="KW-1133">Transmembrane helix</keyword>
<protein>
    <recommendedName>
        <fullName evidence="9">Branched-chain amino acid transport system carrier protein</fullName>
    </recommendedName>
</protein>
<comment type="function">
    <text evidence="9">Component of the transport system for branched-chain amino acids.</text>
</comment>
<feature type="transmembrane region" description="Helical" evidence="9">
    <location>
        <begin position="279"/>
        <end position="308"/>
    </location>
</feature>
<dbReference type="AlphaFoldDB" id="A0AAE3A604"/>
<feature type="transmembrane region" description="Helical" evidence="9">
    <location>
        <begin position="315"/>
        <end position="340"/>
    </location>
</feature>
<evidence type="ECO:0000256" key="2">
    <source>
        <dbReference type="ARBA" id="ARBA00008540"/>
    </source>
</evidence>
<comment type="subcellular location">
    <subcellularLocation>
        <location evidence="1 9">Cell membrane</location>
        <topology evidence="1 9">Multi-pass membrane protein</topology>
    </subcellularLocation>
</comment>
<dbReference type="EMBL" id="JAJEPS010000002">
    <property type="protein sequence ID" value="MCC2125174.1"/>
    <property type="molecule type" value="Genomic_DNA"/>
</dbReference>
<comment type="similarity">
    <text evidence="2 9">Belongs to the branched chain amino acid transporter family.</text>
</comment>
<dbReference type="Proteomes" id="UP001198220">
    <property type="component" value="Unassembled WGS sequence"/>
</dbReference>
<evidence type="ECO:0000313" key="11">
    <source>
        <dbReference type="Proteomes" id="UP001198220"/>
    </source>
</evidence>
<dbReference type="PANTHER" id="PTHR30588:SF7">
    <property type="entry name" value="BRANCHED-CHAIN AMINO ACID CARRIER PROTEIN SAOUHSC_01411-RELATED"/>
    <property type="match status" value="1"/>
</dbReference>
<feature type="transmembrane region" description="Helical" evidence="9">
    <location>
        <begin position="43"/>
        <end position="63"/>
    </location>
</feature>
<reference evidence="10 11" key="1">
    <citation type="submission" date="2021-10" db="EMBL/GenBank/DDBJ databases">
        <title>Anaerobic single-cell dispensing facilitates the cultivation of human gut bacteria.</title>
        <authorList>
            <person name="Afrizal A."/>
        </authorList>
    </citation>
    <scope>NUCLEOTIDE SEQUENCE [LARGE SCALE GENOMIC DNA]</scope>
    <source>
        <strain evidence="10 11">CLA-AA-H276</strain>
    </source>
</reference>
<feature type="transmembrane region" description="Helical" evidence="9">
    <location>
        <begin position="233"/>
        <end position="259"/>
    </location>
</feature>
<evidence type="ECO:0000256" key="8">
    <source>
        <dbReference type="ARBA" id="ARBA00023136"/>
    </source>
</evidence>
<dbReference type="GO" id="GO:0015818">
    <property type="term" value="P:isoleucine transport"/>
    <property type="evidence" value="ECO:0007669"/>
    <property type="project" value="TreeGrafter"/>
</dbReference>
<keyword evidence="5 9" id="KW-0812">Transmembrane</keyword>
<keyword evidence="3 9" id="KW-0813">Transport</keyword>
<dbReference type="PANTHER" id="PTHR30588">
    <property type="entry name" value="BRANCHED-CHAIN AMINO ACID TRANSPORT SYSTEM 2 CARRIER PROTEIN"/>
    <property type="match status" value="1"/>
</dbReference>
<evidence type="ECO:0000256" key="1">
    <source>
        <dbReference type="ARBA" id="ARBA00004651"/>
    </source>
</evidence>
<dbReference type="Pfam" id="PF05525">
    <property type="entry name" value="Branch_AA_trans"/>
    <property type="match status" value="1"/>
</dbReference>
<keyword evidence="6 9" id="KW-0029">Amino-acid transport</keyword>
<comment type="caution">
    <text evidence="9">Lacks conserved residue(s) required for the propagation of feature annotation.</text>
</comment>
<proteinExistence type="inferred from homology"/>
<keyword evidence="4" id="KW-1003">Cell membrane</keyword>
<organism evidence="10 11">
    <name type="scientific">Hominiventricola filiformis</name>
    <dbReference type="NCBI Taxonomy" id="2885352"/>
    <lineage>
        <taxon>Bacteria</taxon>
        <taxon>Bacillati</taxon>
        <taxon>Bacillota</taxon>
        <taxon>Clostridia</taxon>
        <taxon>Lachnospirales</taxon>
        <taxon>Lachnospiraceae</taxon>
        <taxon>Hominiventricola</taxon>
    </lineage>
</organism>
<evidence type="ECO:0000256" key="5">
    <source>
        <dbReference type="ARBA" id="ARBA00022692"/>
    </source>
</evidence>
<accession>A0AAE3A604</accession>
<dbReference type="InterPro" id="IPR004685">
    <property type="entry name" value="Brnchd-chn_aa_trnsp_Livcs"/>
</dbReference>
<feature type="transmembrane region" description="Helical" evidence="9">
    <location>
        <begin position="346"/>
        <end position="363"/>
    </location>
</feature>
<feature type="transmembrane region" description="Helical" evidence="9">
    <location>
        <begin position="75"/>
        <end position="101"/>
    </location>
</feature>
<dbReference type="GO" id="GO:0015188">
    <property type="term" value="F:L-isoleucine transmembrane transporter activity"/>
    <property type="evidence" value="ECO:0007669"/>
    <property type="project" value="TreeGrafter"/>
</dbReference>
<comment type="caution">
    <text evidence="10">The sequence shown here is derived from an EMBL/GenBank/DDBJ whole genome shotgun (WGS) entry which is preliminary data.</text>
</comment>
<dbReference type="GO" id="GO:0015820">
    <property type="term" value="P:L-leucine transport"/>
    <property type="evidence" value="ECO:0007669"/>
    <property type="project" value="TreeGrafter"/>
</dbReference>
<keyword evidence="11" id="KW-1185">Reference proteome</keyword>
<evidence type="ECO:0000256" key="4">
    <source>
        <dbReference type="ARBA" id="ARBA00022475"/>
    </source>
</evidence>
<name>A0AAE3A604_9FIRM</name>
<evidence type="ECO:0000256" key="3">
    <source>
        <dbReference type="ARBA" id="ARBA00022448"/>
    </source>
</evidence>
<gene>
    <name evidence="10" type="primary">brnQ</name>
    <name evidence="10" type="ORF">LKD36_03160</name>
</gene>
<sequence length="366" mass="39174">MQNLSMKHRCIIGFTLFSMFFGAGNLIFPPLLGAQAGRDTLIAMAGLGLTAVLLPILSVMAVARHDGLTNLVGSIHPVLAVLFAVFVHLMIGPCVAIPRTASTSFEMAVAPFLHNSDQTLFLIRCVYSFVFFTAAIMIALKPTHLKDLLGKIMTPVLLVLIAVTFFGVLVKLPALFAAPNAYYAGHPIRSGFITGYQTMDILAAYNFGTVISMNIGSFGITDKKAVASETIRAGIMAGVMLIIVYGATSYIGAVCSVDFPGAQNGAEILTWAVKACYGIYGQLIIGAIFFIACFNVCVGLLCCCATFFHELLPKISYVAWLIIFAVSSFVISSAGLNFILTMSLPVLQIMCPVAILITVYGLIRKP</sequence>
<dbReference type="GO" id="GO:0015190">
    <property type="term" value="F:L-leucine transmembrane transporter activity"/>
    <property type="evidence" value="ECO:0007669"/>
    <property type="project" value="TreeGrafter"/>
</dbReference>
<evidence type="ECO:0000256" key="6">
    <source>
        <dbReference type="ARBA" id="ARBA00022970"/>
    </source>
</evidence>
<dbReference type="RefSeq" id="WP_308458650.1">
    <property type="nucleotide sequence ID" value="NZ_JAJEPS010000002.1"/>
</dbReference>
<dbReference type="GO" id="GO:0005886">
    <property type="term" value="C:plasma membrane"/>
    <property type="evidence" value="ECO:0007669"/>
    <property type="project" value="UniProtKB-SubCell"/>
</dbReference>
<dbReference type="NCBIfam" id="TIGR00796">
    <property type="entry name" value="livcs"/>
    <property type="match status" value="1"/>
</dbReference>
<dbReference type="GO" id="GO:0005304">
    <property type="term" value="F:L-valine transmembrane transporter activity"/>
    <property type="evidence" value="ECO:0007669"/>
    <property type="project" value="TreeGrafter"/>
</dbReference>
<keyword evidence="8 9" id="KW-0472">Membrane</keyword>
<feature type="transmembrane region" description="Helical" evidence="9">
    <location>
        <begin position="152"/>
        <end position="170"/>
    </location>
</feature>
<evidence type="ECO:0000256" key="9">
    <source>
        <dbReference type="RuleBase" id="RU362122"/>
    </source>
</evidence>
<feature type="transmembrane region" description="Helical" evidence="9">
    <location>
        <begin position="121"/>
        <end position="140"/>
    </location>
</feature>